<dbReference type="AlphaFoldDB" id="A0A1X7PW91"/>
<accession>A0A1X7PW91</accession>
<dbReference type="InterPro" id="IPR004254">
    <property type="entry name" value="AdipoR/HlyIII-related"/>
</dbReference>
<dbReference type="GO" id="GO:0016020">
    <property type="term" value="C:membrane"/>
    <property type="evidence" value="ECO:0007669"/>
    <property type="project" value="UniProtKB-SubCell"/>
</dbReference>
<gene>
    <name evidence="7" type="ORF">SAMN02982922_5377</name>
</gene>
<feature type="transmembrane region" description="Helical" evidence="6">
    <location>
        <begin position="93"/>
        <end position="111"/>
    </location>
</feature>
<keyword evidence="8" id="KW-1185">Reference proteome</keyword>
<dbReference type="Pfam" id="PF03006">
    <property type="entry name" value="HlyIII"/>
    <property type="match status" value="1"/>
</dbReference>
<dbReference type="Proteomes" id="UP000193083">
    <property type="component" value="Unassembled WGS sequence"/>
</dbReference>
<keyword evidence="4 6" id="KW-0472">Membrane</keyword>
<sequence>MLGRMSDLARPHFMNFRVPSKAELIADGVVHAVGILIAIAVGAALLALSAGRTGTGEYVSLIFYLASLLTVLGVSCAYNLWPHSPVKWVLRRADHAGIYLLIAGTYTPFLMNVSDPLVSGTMMGIVWGGAAIGMAVKLFLPGRFDGLAIVFYLAIGWSGAIMLRSLADILPTTTIWLIAAGGAAYSCGVIFFVWRNLRFQSAVWHAFVVTGATLHLAAMTDFMVVTRF</sequence>
<feature type="transmembrane region" description="Helical" evidence="6">
    <location>
        <begin position="117"/>
        <end position="140"/>
    </location>
</feature>
<feature type="binding site" evidence="5">
    <location>
        <position position="205"/>
    </location>
    <ligand>
        <name>Zn(2+)</name>
        <dbReference type="ChEBI" id="CHEBI:29105"/>
    </ligand>
</feature>
<evidence type="ECO:0000256" key="4">
    <source>
        <dbReference type="ARBA" id="ARBA00023136"/>
    </source>
</evidence>
<organism evidence="7 8">
    <name type="scientific">Mesorhizobium australicum</name>
    <dbReference type="NCBI Taxonomy" id="536018"/>
    <lineage>
        <taxon>Bacteria</taxon>
        <taxon>Pseudomonadati</taxon>
        <taxon>Pseudomonadota</taxon>
        <taxon>Alphaproteobacteria</taxon>
        <taxon>Hyphomicrobiales</taxon>
        <taxon>Phyllobacteriaceae</taxon>
        <taxon>Mesorhizobium</taxon>
    </lineage>
</organism>
<keyword evidence="5" id="KW-0479">Metal-binding</keyword>
<feature type="transmembrane region" description="Helical" evidence="6">
    <location>
        <begin position="206"/>
        <end position="225"/>
    </location>
</feature>
<comment type="subcellular location">
    <subcellularLocation>
        <location evidence="1">Membrane</location>
        <topology evidence="1">Multi-pass membrane protein</topology>
    </subcellularLocation>
</comment>
<dbReference type="PANTHER" id="PTHR20855">
    <property type="entry name" value="ADIPOR/PROGESTIN RECEPTOR-RELATED"/>
    <property type="match status" value="1"/>
</dbReference>
<evidence type="ECO:0000313" key="8">
    <source>
        <dbReference type="Proteomes" id="UP000193083"/>
    </source>
</evidence>
<feature type="transmembrane region" description="Helical" evidence="6">
    <location>
        <begin position="24"/>
        <end position="49"/>
    </location>
</feature>
<protein>
    <submittedName>
        <fullName evidence="7">Hemolysin III</fullName>
    </submittedName>
</protein>
<dbReference type="PANTHER" id="PTHR20855:SF3">
    <property type="entry name" value="LD03007P"/>
    <property type="match status" value="1"/>
</dbReference>
<feature type="transmembrane region" description="Helical" evidence="6">
    <location>
        <begin position="61"/>
        <end position="81"/>
    </location>
</feature>
<evidence type="ECO:0000256" key="5">
    <source>
        <dbReference type="PIRSR" id="PIRSR604254-1"/>
    </source>
</evidence>
<evidence type="ECO:0000256" key="3">
    <source>
        <dbReference type="ARBA" id="ARBA00022989"/>
    </source>
</evidence>
<dbReference type="EMBL" id="FXBL01000004">
    <property type="protein sequence ID" value="SMH55685.1"/>
    <property type="molecule type" value="Genomic_DNA"/>
</dbReference>
<evidence type="ECO:0000256" key="2">
    <source>
        <dbReference type="ARBA" id="ARBA00022692"/>
    </source>
</evidence>
<evidence type="ECO:0000256" key="1">
    <source>
        <dbReference type="ARBA" id="ARBA00004141"/>
    </source>
</evidence>
<keyword evidence="3 6" id="KW-1133">Transmembrane helix</keyword>
<evidence type="ECO:0000313" key="7">
    <source>
        <dbReference type="EMBL" id="SMH55685.1"/>
    </source>
</evidence>
<keyword evidence="2 6" id="KW-0812">Transmembrane</keyword>
<evidence type="ECO:0000256" key="6">
    <source>
        <dbReference type="SAM" id="Phobius"/>
    </source>
</evidence>
<reference evidence="7 8" key="1">
    <citation type="submission" date="2017-04" db="EMBL/GenBank/DDBJ databases">
        <authorList>
            <person name="Afonso C.L."/>
            <person name="Miller P.J."/>
            <person name="Scott M.A."/>
            <person name="Spackman E."/>
            <person name="Goraichik I."/>
            <person name="Dimitrov K.M."/>
            <person name="Suarez D.L."/>
            <person name="Swayne D.E."/>
        </authorList>
    </citation>
    <scope>NUCLEOTIDE SEQUENCE [LARGE SCALE GENOMIC DNA]</scope>
    <source>
        <strain evidence="7 8">B5P</strain>
    </source>
</reference>
<name>A0A1X7PW91_9HYPH</name>
<proteinExistence type="predicted"/>
<feature type="transmembrane region" description="Helical" evidence="6">
    <location>
        <begin position="173"/>
        <end position="194"/>
    </location>
</feature>
<keyword evidence="5" id="KW-0862">Zinc</keyword>
<feature type="transmembrane region" description="Helical" evidence="6">
    <location>
        <begin position="147"/>
        <end position="167"/>
    </location>
</feature>
<dbReference type="GO" id="GO:0046872">
    <property type="term" value="F:metal ion binding"/>
    <property type="evidence" value="ECO:0007669"/>
    <property type="project" value="UniProtKB-KW"/>
</dbReference>